<dbReference type="Pfam" id="PF13460">
    <property type="entry name" value="NAD_binding_10"/>
    <property type="match status" value="1"/>
</dbReference>
<keyword evidence="4" id="KW-1185">Reference proteome</keyword>
<dbReference type="Gene3D" id="3.40.50.720">
    <property type="entry name" value="NAD(P)-binding Rossmann-like Domain"/>
    <property type="match status" value="1"/>
</dbReference>
<feature type="region of interest" description="Disordered" evidence="1">
    <location>
        <begin position="1"/>
        <end position="24"/>
    </location>
</feature>
<dbReference type="InterPro" id="IPR016040">
    <property type="entry name" value="NAD(P)-bd_dom"/>
</dbReference>
<sequence length="310" mass="33050">MEQTDTPPHSVDDGEAAMTPAGGPPVLVTGATGRIGRAVVDLLTDAGVPVRALVRRSESAATLPANVEIVTGDLTVPESLDAALHAISTVFLVWTAPPQTAAAVVDRLAAHAQRVVYLSAPHRTPHPFFRQPNPMAVLHAEIERLIAATGLDSTIVRPGMFASNALFWWSAAIRGEGVVRWPYGAAETAPVDDRDVAAVVARTLREGGHAGGDYVLTGPESLTQAEQISVIGDVLGRRLTFEELPPDEFRRETPEASRPAVNMLLAAWNAAMGRPAYVTSTVSDLLGRPPRTFRQWVTDHATSFTGNPAR</sequence>
<accession>A0ABW2TCK9</accession>
<dbReference type="Gene3D" id="3.90.25.10">
    <property type="entry name" value="UDP-galactose 4-epimerase, domain 1"/>
    <property type="match status" value="1"/>
</dbReference>
<dbReference type="InterPro" id="IPR051604">
    <property type="entry name" value="Ergot_Alk_Oxidoreductase"/>
</dbReference>
<feature type="domain" description="NAD(P)-binding" evidence="2">
    <location>
        <begin position="30"/>
        <end position="205"/>
    </location>
</feature>
<evidence type="ECO:0000256" key="1">
    <source>
        <dbReference type="SAM" id="MobiDB-lite"/>
    </source>
</evidence>
<evidence type="ECO:0000313" key="3">
    <source>
        <dbReference type="EMBL" id="MFC7605773.1"/>
    </source>
</evidence>
<dbReference type="InterPro" id="IPR036291">
    <property type="entry name" value="NAD(P)-bd_dom_sf"/>
</dbReference>
<reference evidence="4" key="1">
    <citation type="journal article" date="2019" name="Int. J. Syst. Evol. Microbiol.">
        <title>The Global Catalogue of Microorganisms (GCM) 10K type strain sequencing project: providing services to taxonomists for standard genome sequencing and annotation.</title>
        <authorList>
            <consortium name="The Broad Institute Genomics Platform"/>
            <consortium name="The Broad Institute Genome Sequencing Center for Infectious Disease"/>
            <person name="Wu L."/>
            <person name="Ma J."/>
        </authorList>
    </citation>
    <scope>NUCLEOTIDE SEQUENCE [LARGE SCALE GENOMIC DNA]</scope>
    <source>
        <strain evidence="4">JCM 10083</strain>
    </source>
</reference>
<protein>
    <submittedName>
        <fullName evidence="3">NAD(P)H-binding protein</fullName>
    </submittedName>
</protein>
<proteinExistence type="predicted"/>
<evidence type="ECO:0000259" key="2">
    <source>
        <dbReference type="Pfam" id="PF13460"/>
    </source>
</evidence>
<gene>
    <name evidence="3" type="ORF">ACFQVD_37305</name>
</gene>
<dbReference type="PANTHER" id="PTHR43162:SF1">
    <property type="entry name" value="PRESTALK A DIFFERENTIATION PROTEIN A"/>
    <property type="match status" value="1"/>
</dbReference>
<dbReference type="SUPFAM" id="SSF51735">
    <property type="entry name" value="NAD(P)-binding Rossmann-fold domains"/>
    <property type="match status" value="1"/>
</dbReference>
<evidence type="ECO:0000313" key="4">
    <source>
        <dbReference type="Proteomes" id="UP001596514"/>
    </source>
</evidence>
<organism evidence="3 4">
    <name type="scientific">Streptosporangium amethystogenes subsp. fukuiense</name>
    <dbReference type="NCBI Taxonomy" id="698418"/>
    <lineage>
        <taxon>Bacteria</taxon>
        <taxon>Bacillati</taxon>
        <taxon>Actinomycetota</taxon>
        <taxon>Actinomycetes</taxon>
        <taxon>Streptosporangiales</taxon>
        <taxon>Streptosporangiaceae</taxon>
        <taxon>Streptosporangium</taxon>
    </lineage>
</organism>
<comment type="caution">
    <text evidence="3">The sequence shown here is derived from an EMBL/GenBank/DDBJ whole genome shotgun (WGS) entry which is preliminary data.</text>
</comment>
<dbReference type="RefSeq" id="WP_343976742.1">
    <property type="nucleotide sequence ID" value="NZ_BAAAGK010000140.1"/>
</dbReference>
<name>A0ABW2TCK9_9ACTN</name>
<dbReference type="EMBL" id="JBHTEE010000001">
    <property type="protein sequence ID" value="MFC7605773.1"/>
    <property type="molecule type" value="Genomic_DNA"/>
</dbReference>
<dbReference type="PANTHER" id="PTHR43162">
    <property type="match status" value="1"/>
</dbReference>
<dbReference type="Proteomes" id="UP001596514">
    <property type="component" value="Unassembled WGS sequence"/>
</dbReference>